<keyword evidence="16" id="KW-1185">Reference proteome</keyword>
<dbReference type="SUPFAM" id="SSF57850">
    <property type="entry name" value="RING/U-box"/>
    <property type="match status" value="3"/>
</dbReference>
<dbReference type="PANTHER" id="PTHR11685">
    <property type="entry name" value="RBR FAMILY RING FINGER AND IBR DOMAIN-CONTAINING"/>
    <property type="match status" value="1"/>
</dbReference>
<dbReference type="InterPro" id="IPR018957">
    <property type="entry name" value="Znf_C3HC4_RING-type"/>
</dbReference>
<sequence length="522" mass="59024">MEVSEQRRELTDFLFAYQLQMQEAMNASLSPNNGGGGVASSSNPTFDAVSEEFEAFTIPAQLLSDEISNDEQQLLDHHAAEEEMKKIRNDLNRRIHDHAFAREILRIPEEEWRRIGDNIEKPYNQGSTAARGGVVKNEDCFRVHVKGLMGGEISGNAKRGTFVGGIGVAICDMEDRLVFEVSKGVVGSEMNGEVVEVKALIEGLHVATILGLKRILIVSDSNLLYQYITGKWGRPKQSNVALLVDQVTLLQRNLTHCNLSLVAQKDVKFAFKLAQDAIVSQSRQQVENNCGKRTIETCAICLEDVNTNRMFSIEGCLHRYCFSCMRKHVEVQLLQGRLPKCPHQECKSQLKKDDCRKFLTPELLDIMSELIMEASISPANKIYCPYPLCSALMSRSDYVSGCGTLVNIKCRKCRHSFCMDCKVPWHENMTCYVYQKQNPYLCTEDAKLKSLATRSRWRHCGKCNHLVSLAEGCNHIYCRCGHEFCYICGAAWKNKKATCNCPLWDERKIICDNRNRPQQRGG</sequence>
<dbReference type="InterPro" id="IPR031127">
    <property type="entry name" value="E3_UB_ligase_RBR"/>
</dbReference>
<dbReference type="InterPro" id="IPR012337">
    <property type="entry name" value="RNaseH-like_sf"/>
</dbReference>
<dbReference type="InterPro" id="IPR001841">
    <property type="entry name" value="Znf_RING"/>
</dbReference>
<dbReference type="CDD" id="cd22582">
    <property type="entry name" value="BRcat_RBR_unk"/>
    <property type="match status" value="1"/>
</dbReference>
<evidence type="ECO:0000256" key="6">
    <source>
        <dbReference type="ARBA" id="ARBA00022679"/>
    </source>
</evidence>
<evidence type="ECO:0000256" key="10">
    <source>
        <dbReference type="ARBA" id="ARBA00022786"/>
    </source>
</evidence>
<feature type="domain" description="RING-type" evidence="13">
    <location>
        <begin position="298"/>
        <end position="342"/>
    </location>
</feature>
<dbReference type="Gene3D" id="3.30.40.10">
    <property type="entry name" value="Zinc/RING finger domain, C3HC4 (zinc finger)"/>
    <property type="match status" value="1"/>
</dbReference>
<name>A0ABD3AI86_9GENT</name>
<dbReference type="SMART" id="SM00647">
    <property type="entry name" value="IBR"/>
    <property type="match status" value="2"/>
</dbReference>
<evidence type="ECO:0000256" key="1">
    <source>
        <dbReference type="ARBA" id="ARBA00001798"/>
    </source>
</evidence>
<organism evidence="15 16">
    <name type="scientific">Cinchona calisaya</name>
    <dbReference type="NCBI Taxonomy" id="153742"/>
    <lineage>
        <taxon>Eukaryota</taxon>
        <taxon>Viridiplantae</taxon>
        <taxon>Streptophyta</taxon>
        <taxon>Embryophyta</taxon>
        <taxon>Tracheophyta</taxon>
        <taxon>Spermatophyta</taxon>
        <taxon>Magnoliopsida</taxon>
        <taxon>eudicotyledons</taxon>
        <taxon>Gunneridae</taxon>
        <taxon>Pentapetalae</taxon>
        <taxon>asterids</taxon>
        <taxon>lamiids</taxon>
        <taxon>Gentianales</taxon>
        <taxon>Rubiaceae</taxon>
        <taxon>Cinchonoideae</taxon>
        <taxon>Cinchoneae</taxon>
        <taxon>Cinchona</taxon>
    </lineage>
</organism>
<dbReference type="Pfam" id="PF01485">
    <property type="entry name" value="IBR"/>
    <property type="match status" value="2"/>
</dbReference>
<dbReference type="Pfam" id="PF00097">
    <property type="entry name" value="zf-C3HC4"/>
    <property type="match status" value="1"/>
</dbReference>
<evidence type="ECO:0000313" key="15">
    <source>
        <dbReference type="EMBL" id="KAL3530610.1"/>
    </source>
</evidence>
<gene>
    <name evidence="15" type="ORF">ACH5RR_009932</name>
</gene>
<dbReference type="PROSITE" id="PS50089">
    <property type="entry name" value="ZF_RING_2"/>
    <property type="match status" value="1"/>
</dbReference>
<dbReference type="SUPFAM" id="SSF53098">
    <property type="entry name" value="Ribonuclease H-like"/>
    <property type="match status" value="1"/>
</dbReference>
<dbReference type="Gene3D" id="3.30.420.10">
    <property type="entry name" value="Ribonuclease H-like superfamily/Ribonuclease H"/>
    <property type="match status" value="1"/>
</dbReference>
<keyword evidence="6" id="KW-0808">Transferase</keyword>
<keyword evidence="11" id="KW-0862">Zinc</keyword>
<comment type="function">
    <text evidence="3">Might act as an E3 ubiquitin-protein ligase, or as part of E3 complex, which accepts ubiquitin from specific E2 ubiquitin-conjugating enzymes and then transfers it to substrates.</text>
</comment>
<evidence type="ECO:0000259" key="13">
    <source>
        <dbReference type="PROSITE" id="PS50089"/>
    </source>
</evidence>
<dbReference type="EC" id="2.3.2.31" evidence="5"/>
<dbReference type="AlphaFoldDB" id="A0ABD3AI86"/>
<dbReference type="InterPro" id="IPR002156">
    <property type="entry name" value="RNaseH_domain"/>
</dbReference>
<dbReference type="FunFam" id="3.30.40.10:FF:000230">
    <property type="entry name" value="RBR-type E3 ubiquitin transferase"/>
    <property type="match status" value="1"/>
</dbReference>
<proteinExistence type="inferred from homology"/>
<evidence type="ECO:0000256" key="8">
    <source>
        <dbReference type="ARBA" id="ARBA00022737"/>
    </source>
</evidence>
<dbReference type="InterPro" id="IPR036397">
    <property type="entry name" value="RNaseH_sf"/>
</dbReference>
<reference evidence="15 16" key="1">
    <citation type="submission" date="2024-11" db="EMBL/GenBank/DDBJ databases">
        <title>A near-complete genome assembly of Cinchona calisaya.</title>
        <authorList>
            <person name="Lian D.C."/>
            <person name="Zhao X.W."/>
            <person name="Wei L."/>
        </authorList>
    </citation>
    <scope>NUCLEOTIDE SEQUENCE [LARGE SCALE GENOMIC DNA]</scope>
    <source>
        <tissue evidence="15">Nenye</tissue>
    </source>
</reference>
<dbReference type="Pfam" id="PF13456">
    <property type="entry name" value="RVT_3"/>
    <property type="match status" value="1"/>
</dbReference>
<keyword evidence="8" id="KW-0677">Repeat</keyword>
<evidence type="ECO:0000256" key="4">
    <source>
        <dbReference type="ARBA" id="ARBA00005884"/>
    </source>
</evidence>
<dbReference type="InterPro" id="IPR044066">
    <property type="entry name" value="TRIAD_supradom"/>
</dbReference>
<accession>A0ABD3AI86</accession>
<evidence type="ECO:0000256" key="3">
    <source>
        <dbReference type="ARBA" id="ARBA00003976"/>
    </source>
</evidence>
<comment type="catalytic activity">
    <reaction evidence="1">
        <text>[E2 ubiquitin-conjugating enzyme]-S-ubiquitinyl-L-cysteine + [acceptor protein]-L-lysine = [E2 ubiquitin-conjugating enzyme]-L-cysteine + [acceptor protein]-N(6)-ubiquitinyl-L-lysine.</text>
        <dbReference type="EC" id="2.3.2.31"/>
    </reaction>
</comment>
<evidence type="ECO:0000256" key="2">
    <source>
        <dbReference type="ARBA" id="ARBA00001947"/>
    </source>
</evidence>
<dbReference type="CDD" id="cd22584">
    <property type="entry name" value="Rcat_RBR_unk"/>
    <property type="match status" value="1"/>
</dbReference>
<dbReference type="EMBL" id="JBJUIK010000004">
    <property type="protein sequence ID" value="KAL3530610.1"/>
    <property type="molecule type" value="Genomic_DNA"/>
</dbReference>
<evidence type="ECO:0000256" key="5">
    <source>
        <dbReference type="ARBA" id="ARBA00012251"/>
    </source>
</evidence>
<comment type="caution">
    <text evidence="15">The sequence shown here is derived from an EMBL/GenBank/DDBJ whole genome shotgun (WGS) entry which is preliminary data.</text>
</comment>
<dbReference type="InterPro" id="IPR002867">
    <property type="entry name" value="IBR_dom"/>
</dbReference>
<comment type="cofactor">
    <cofactor evidence="2">
        <name>Zn(2+)</name>
        <dbReference type="ChEBI" id="CHEBI:29105"/>
    </cofactor>
</comment>
<evidence type="ECO:0000256" key="7">
    <source>
        <dbReference type="ARBA" id="ARBA00022723"/>
    </source>
</evidence>
<keyword evidence="10" id="KW-0833">Ubl conjugation pathway</keyword>
<dbReference type="InterPro" id="IPR017907">
    <property type="entry name" value="Znf_RING_CS"/>
</dbReference>
<keyword evidence="9 12" id="KW-0863">Zinc-finger</keyword>
<evidence type="ECO:0000256" key="12">
    <source>
        <dbReference type="PROSITE-ProRule" id="PRU00175"/>
    </source>
</evidence>
<dbReference type="PROSITE" id="PS00518">
    <property type="entry name" value="ZF_RING_1"/>
    <property type="match status" value="1"/>
</dbReference>
<dbReference type="GO" id="GO:0008270">
    <property type="term" value="F:zinc ion binding"/>
    <property type="evidence" value="ECO:0007669"/>
    <property type="project" value="UniProtKB-KW"/>
</dbReference>
<feature type="domain" description="RING-type" evidence="14">
    <location>
        <begin position="294"/>
        <end position="505"/>
    </location>
</feature>
<evidence type="ECO:0000259" key="14">
    <source>
        <dbReference type="PROSITE" id="PS51873"/>
    </source>
</evidence>
<protein>
    <recommendedName>
        <fullName evidence="5">RBR-type E3 ubiquitin transferase</fullName>
        <ecNumber evidence="5">2.3.2.31</ecNumber>
    </recommendedName>
</protein>
<dbReference type="InterPro" id="IPR013083">
    <property type="entry name" value="Znf_RING/FYVE/PHD"/>
</dbReference>
<dbReference type="GO" id="GO:0061630">
    <property type="term" value="F:ubiquitin protein ligase activity"/>
    <property type="evidence" value="ECO:0007669"/>
    <property type="project" value="UniProtKB-EC"/>
</dbReference>
<dbReference type="PROSITE" id="PS51873">
    <property type="entry name" value="TRIAD"/>
    <property type="match status" value="1"/>
</dbReference>
<evidence type="ECO:0000313" key="16">
    <source>
        <dbReference type="Proteomes" id="UP001630127"/>
    </source>
</evidence>
<evidence type="ECO:0000256" key="9">
    <source>
        <dbReference type="ARBA" id="ARBA00022771"/>
    </source>
</evidence>
<dbReference type="Gene3D" id="1.20.120.1750">
    <property type="match status" value="1"/>
</dbReference>
<dbReference type="FunFam" id="3.30.420.10:FF:000076">
    <property type="entry name" value="RBR-type E3 ubiquitin transferase"/>
    <property type="match status" value="1"/>
</dbReference>
<evidence type="ECO:0000256" key="11">
    <source>
        <dbReference type="ARBA" id="ARBA00022833"/>
    </source>
</evidence>
<dbReference type="Proteomes" id="UP001630127">
    <property type="component" value="Unassembled WGS sequence"/>
</dbReference>
<keyword evidence="7" id="KW-0479">Metal-binding</keyword>
<comment type="similarity">
    <text evidence="4">Belongs to the RBR family. Ariadne subfamily.</text>
</comment>